<accession>A0A3E2TQ71</accession>
<comment type="catalytic activity">
    <reaction evidence="4 7">
        <text>uridine(38/39/40) in tRNA = pseudouridine(38/39/40) in tRNA</text>
        <dbReference type="Rhea" id="RHEA:22376"/>
        <dbReference type="Rhea" id="RHEA-COMP:10085"/>
        <dbReference type="Rhea" id="RHEA-COMP:10087"/>
        <dbReference type="ChEBI" id="CHEBI:65314"/>
        <dbReference type="ChEBI" id="CHEBI:65315"/>
        <dbReference type="EC" id="5.4.99.12"/>
    </reaction>
</comment>
<dbReference type="PIRSF" id="PIRSF001430">
    <property type="entry name" value="tRNA_psdUrid_synth"/>
    <property type="match status" value="1"/>
</dbReference>
<feature type="binding site" evidence="4 6">
    <location>
        <position position="110"/>
    </location>
    <ligand>
        <name>substrate</name>
    </ligand>
</feature>
<comment type="caution">
    <text evidence="9">The sequence shown here is derived from an EMBL/GenBank/DDBJ whole genome shotgun (WGS) entry which is preliminary data.</text>
</comment>
<dbReference type="NCBIfam" id="TIGR00071">
    <property type="entry name" value="hisT_truA"/>
    <property type="match status" value="1"/>
</dbReference>
<reference evidence="9 10" key="1">
    <citation type="submission" date="2018-08" db="EMBL/GenBank/DDBJ databases">
        <title>A genome reference for cultivated species of the human gut microbiota.</title>
        <authorList>
            <person name="Zou Y."/>
            <person name="Xue W."/>
            <person name="Luo G."/>
        </authorList>
    </citation>
    <scope>NUCLEOTIDE SEQUENCE [LARGE SCALE GENOMIC DNA]</scope>
    <source>
        <strain evidence="9 10">AF45-17</strain>
    </source>
</reference>
<comment type="function">
    <text evidence="4">Formation of pseudouridine at positions 38, 39 and 40 in the anticodon stem and loop of transfer RNAs.</text>
</comment>
<evidence type="ECO:0000256" key="6">
    <source>
        <dbReference type="PIRSR" id="PIRSR001430-2"/>
    </source>
</evidence>
<dbReference type="Pfam" id="PF01416">
    <property type="entry name" value="PseudoU_synth_1"/>
    <property type="match status" value="2"/>
</dbReference>
<evidence type="ECO:0000256" key="2">
    <source>
        <dbReference type="ARBA" id="ARBA00022694"/>
    </source>
</evidence>
<comment type="subunit">
    <text evidence="4">Homodimer.</text>
</comment>
<dbReference type="InterPro" id="IPR001406">
    <property type="entry name" value="PsdUridine_synth_TruA"/>
</dbReference>
<dbReference type="HAMAP" id="MF_00171">
    <property type="entry name" value="TruA"/>
    <property type="match status" value="1"/>
</dbReference>
<dbReference type="GO" id="GO:0003723">
    <property type="term" value="F:RNA binding"/>
    <property type="evidence" value="ECO:0007669"/>
    <property type="project" value="InterPro"/>
</dbReference>
<protein>
    <recommendedName>
        <fullName evidence="4">tRNA pseudouridine synthase A</fullName>
        <ecNumber evidence="4">5.4.99.12</ecNumber>
    </recommendedName>
    <alternativeName>
        <fullName evidence="4">tRNA pseudouridine(38-40) synthase</fullName>
    </alternativeName>
    <alternativeName>
        <fullName evidence="4">tRNA pseudouridylate synthase I</fullName>
    </alternativeName>
    <alternativeName>
        <fullName evidence="4">tRNA-uridine isomerase I</fullName>
    </alternativeName>
</protein>
<keyword evidence="3 4" id="KW-0413">Isomerase</keyword>
<dbReference type="EMBL" id="QVEP01000009">
    <property type="protein sequence ID" value="RGB80784.1"/>
    <property type="molecule type" value="Genomic_DNA"/>
</dbReference>
<dbReference type="AlphaFoldDB" id="A0A3E2TQ71"/>
<dbReference type="InterPro" id="IPR020097">
    <property type="entry name" value="PsdUridine_synth_TruA_a/b_dom"/>
</dbReference>
<keyword evidence="2 4" id="KW-0819">tRNA processing</keyword>
<organism evidence="9 10">
    <name type="scientific">Coprococcus catus</name>
    <dbReference type="NCBI Taxonomy" id="116085"/>
    <lineage>
        <taxon>Bacteria</taxon>
        <taxon>Bacillati</taxon>
        <taxon>Bacillota</taxon>
        <taxon>Clostridia</taxon>
        <taxon>Lachnospirales</taxon>
        <taxon>Lachnospiraceae</taxon>
        <taxon>Coprococcus</taxon>
    </lineage>
</organism>
<comment type="caution">
    <text evidence="4">Lacks conserved residue(s) required for the propagation of feature annotation.</text>
</comment>
<dbReference type="GO" id="GO:0160147">
    <property type="term" value="F:tRNA pseudouridine(38-40) synthase activity"/>
    <property type="evidence" value="ECO:0007669"/>
    <property type="project" value="UniProtKB-EC"/>
</dbReference>
<evidence type="ECO:0000256" key="3">
    <source>
        <dbReference type="ARBA" id="ARBA00023235"/>
    </source>
</evidence>
<feature type="domain" description="Pseudouridine synthase I TruA alpha/beta" evidence="8">
    <location>
        <begin position="145"/>
        <end position="244"/>
    </location>
</feature>
<comment type="similarity">
    <text evidence="1 4 7">Belongs to the tRNA pseudouridine synthase TruA family.</text>
</comment>
<evidence type="ECO:0000259" key="8">
    <source>
        <dbReference type="Pfam" id="PF01416"/>
    </source>
</evidence>
<dbReference type="GO" id="GO:0031119">
    <property type="term" value="P:tRNA pseudouridine synthesis"/>
    <property type="evidence" value="ECO:0007669"/>
    <property type="project" value="UniProtKB-UniRule"/>
</dbReference>
<dbReference type="InterPro" id="IPR020094">
    <property type="entry name" value="TruA/RsuA/RluB/E/F_N"/>
</dbReference>
<dbReference type="EC" id="5.4.99.12" evidence="4"/>
<feature type="domain" description="Pseudouridine synthase I TruA alpha/beta" evidence="8">
    <location>
        <begin position="8"/>
        <end position="103"/>
    </location>
</feature>
<evidence type="ECO:0000256" key="7">
    <source>
        <dbReference type="RuleBase" id="RU003792"/>
    </source>
</evidence>
<dbReference type="Gene3D" id="3.30.70.660">
    <property type="entry name" value="Pseudouridine synthase I, catalytic domain, C-terminal subdomain"/>
    <property type="match status" value="1"/>
</dbReference>
<dbReference type="InterPro" id="IPR020103">
    <property type="entry name" value="PsdUridine_synth_cat_dom_sf"/>
</dbReference>
<name>A0A3E2TQ71_9FIRM</name>
<dbReference type="SUPFAM" id="SSF55120">
    <property type="entry name" value="Pseudouridine synthase"/>
    <property type="match status" value="1"/>
</dbReference>
<evidence type="ECO:0000313" key="9">
    <source>
        <dbReference type="EMBL" id="RGB80784.1"/>
    </source>
</evidence>
<dbReference type="Proteomes" id="UP000260773">
    <property type="component" value="Unassembled WGS sequence"/>
</dbReference>
<dbReference type="FunFam" id="3.30.70.580:FF:000001">
    <property type="entry name" value="tRNA pseudouridine synthase A"/>
    <property type="match status" value="1"/>
</dbReference>
<dbReference type="CDD" id="cd02570">
    <property type="entry name" value="PseudoU_synth_EcTruA"/>
    <property type="match status" value="1"/>
</dbReference>
<sequence length="247" mass="27888">MRRIKLTVAYDGTNYCGWQVQPNGVSIQSTLQKAIENLLGEKTDVTGASRTDSGVHALGQVAVFDTDKNIPDWKYALAINQRLPKDIVVQKSEEVPLDFHPRYTDVEKTYEYRILNRRTQLPKERLYSYFVPKKLNVDKMREAGVYLVGEHDFKSFCSQKTKVLSTVRTIYSLELIEEGDIVTLRVSGNGFLYNMVRIIAGVLIKVGLEQKEPEEVREAVEHPMGKAAGPTAPAHGLTLVEIKYLSN</sequence>
<dbReference type="PANTHER" id="PTHR11142">
    <property type="entry name" value="PSEUDOURIDYLATE SYNTHASE"/>
    <property type="match status" value="1"/>
</dbReference>
<evidence type="ECO:0000256" key="4">
    <source>
        <dbReference type="HAMAP-Rule" id="MF_00171"/>
    </source>
</evidence>
<proteinExistence type="inferred from homology"/>
<evidence type="ECO:0000256" key="1">
    <source>
        <dbReference type="ARBA" id="ARBA00009375"/>
    </source>
</evidence>
<feature type="active site" description="Nucleophile" evidence="4 5">
    <location>
        <position position="52"/>
    </location>
</feature>
<dbReference type="Gene3D" id="3.30.70.580">
    <property type="entry name" value="Pseudouridine synthase I, catalytic domain, N-terminal subdomain"/>
    <property type="match status" value="1"/>
</dbReference>
<dbReference type="PANTHER" id="PTHR11142:SF0">
    <property type="entry name" value="TRNA PSEUDOURIDINE SYNTHASE-LIKE 1"/>
    <property type="match status" value="1"/>
</dbReference>
<dbReference type="InterPro" id="IPR020095">
    <property type="entry name" value="PsdUridine_synth_TruA_C"/>
</dbReference>
<gene>
    <name evidence="4 9" type="primary">truA</name>
    <name evidence="9" type="ORF">DW070_05725</name>
</gene>
<evidence type="ECO:0000313" key="10">
    <source>
        <dbReference type="Proteomes" id="UP000260773"/>
    </source>
</evidence>
<evidence type="ECO:0000256" key="5">
    <source>
        <dbReference type="PIRSR" id="PIRSR001430-1"/>
    </source>
</evidence>